<evidence type="ECO:0000313" key="2">
    <source>
        <dbReference type="Proteomes" id="UP000184608"/>
    </source>
</evidence>
<dbReference type="STRING" id="1216006.VA7868_03150"/>
<dbReference type="AlphaFoldDB" id="A0A1M5ZSI5"/>
<reference evidence="1 2" key="1">
    <citation type="submission" date="2016-11" db="EMBL/GenBank/DDBJ databases">
        <authorList>
            <person name="Jaros S."/>
            <person name="Januszkiewicz K."/>
            <person name="Wedrychowicz H."/>
        </authorList>
    </citation>
    <scope>NUCLEOTIDE SEQUENCE [LARGE SCALE GENOMIC DNA]</scope>
    <source>
        <strain evidence="1 2">CECT 7868</strain>
    </source>
</reference>
<dbReference type="RefSeq" id="WP_139281638.1">
    <property type="nucleotide sequence ID" value="NZ_FQXZ01000036.1"/>
</dbReference>
<evidence type="ECO:0000313" key="1">
    <source>
        <dbReference type="EMBL" id="SHI27171.1"/>
    </source>
</evidence>
<gene>
    <name evidence="1" type="ORF">VA7868_03150</name>
</gene>
<accession>A0A1M5ZSI5</accession>
<keyword evidence="2" id="KW-1185">Reference proteome</keyword>
<protein>
    <submittedName>
        <fullName evidence="1">Uncharacterized protein</fullName>
    </submittedName>
</protein>
<organism evidence="1 2">
    <name type="scientific">Vibrio aerogenes CECT 7868</name>
    <dbReference type="NCBI Taxonomy" id="1216006"/>
    <lineage>
        <taxon>Bacteria</taxon>
        <taxon>Pseudomonadati</taxon>
        <taxon>Pseudomonadota</taxon>
        <taxon>Gammaproteobacteria</taxon>
        <taxon>Vibrionales</taxon>
        <taxon>Vibrionaceae</taxon>
        <taxon>Vibrio</taxon>
    </lineage>
</organism>
<dbReference type="OrthoDB" id="8624254at2"/>
<dbReference type="EMBL" id="FQXZ01000036">
    <property type="protein sequence ID" value="SHI27171.1"/>
    <property type="molecule type" value="Genomic_DNA"/>
</dbReference>
<name>A0A1M5ZSI5_9VIBR</name>
<sequence length="547" mass="60883">MLFVCFNSMMKRACARLCQRKRFCQSKRLWQRFGCDQSGSVMPFTVLVFAGVLAAIAYSLDTTRTVHSLSQVKRATDSAAMAIGYKEAANSNESDSGELRELASHYIQFNLGLDSALKQQVDQESVQVLKSVKKSGAVTYQVSVNVVAEAPVLGAESQDKTISSTVEVMSRPTEVSLLLPNTVSESESDISALRRLGYQFAQQLIEPDDDESSGREDEKKRWLSLVPYSQSVNVYDAEDPQRIDRWASFGSLMPPELSSLFSSGQISSLADPHFPDRIAHLLCMYRGLDQGENYFWDRPPTGQFGVYYRHDLPENGSPGADPVSWVGPNPDLWPDAASAIDTRYIVADKGCPNAALLPLTNDLDKIDQRLDEMSSRFNTNYAIAMGWAAASLSPQMQGSAGWGDAELPLSFRSDDQHYKAIVMLANTTGTWFDTDSYNFSRDAQAGLSGTADARNRARQRFVDLCRSFRHRYLHFYFIGVRPGDPDDYGRVLFDQVAGPGLQICTQGKDNMHFVDATGFSSGEPYVKKALKAIAEDIRRNDYVRLIR</sequence>
<dbReference type="Proteomes" id="UP000184608">
    <property type="component" value="Unassembled WGS sequence"/>
</dbReference>
<proteinExistence type="predicted"/>